<reference evidence="1 2" key="1">
    <citation type="submission" date="2017-05" db="EMBL/GenBank/DDBJ databases">
        <title>Vagococcus spp. assemblies.</title>
        <authorList>
            <person name="Gulvik C.A."/>
        </authorList>
    </citation>
    <scope>NUCLEOTIDE SEQUENCE [LARGE SCALE GENOMIC DNA]</scope>
    <source>
        <strain evidence="1 2">SS1994</strain>
    </source>
</reference>
<evidence type="ECO:0008006" key="3">
    <source>
        <dbReference type="Google" id="ProtNLM"/>
    </source>
</evidence>
<proteinExistence type="predicted"/>
<organism evidence="1 2">
    <name type="scientific">Vagococcus bubulae</name>
    <dbReference type="NCBI Taxonomy" id="1977868"/>
    <lineage>
        <taxon>Bacteria</taxon>
        <taxon>Bacillati</taxon>
        <taxon>Bacillota</taxon>
        <taxon>Bacilli</taxon>
        <taxon>Lactobacillales</taxon>
        <taxon>Enterococcaceae</taxon>
        <taxon>Vagococcus</taxon>
    </lineage>
</organism>
<dbReference type="AlphaFoldDB" id="A0A429ZFM9"/>
<name>A0A429ZFM9_9ENTE</name>
<evidence type="ECO:0000313" key="2">
    <source>
        <dbReference type="Proteomes" id="UP000288490"/>
    </source>
</evidence>
<dbReference type="Proteomes" id="UP000288490">
    <property type="component" value="Unassembled WGS sequence"/>
</dbReference>
<dbReference type="SUPFAM" id="SSF46689">
    <property type="entry name" value="Homeodomain-like"/>
    <property type="match status" value="1"/>
</dbReference>
<sequence length="121" mass="14517">MTKELSSLNEVYQTIAKVTSLDDALRLYQEFKGLTITFPTKLISADYVKQYLKKETQKGHQLSSRELQQLARKFDYSERQMRRFLRDIRQDSTSNRVEEEELVYITKWLEERRSEEGEEND</sequence>
<protein>
    <recommendedName>
        <fullName evidence="3">Mor transcription activator domain-containing protein</fullName>
    </recommendedName>
</protein>
<dbReference type="EMBL" id="NGJT01000016">
    <property type="protein sequence ID" value="RST92444.1"/>
    <property type="molecule type" value="Genomic_DNA"/>
</dbReference>
<dbReference type="OrthoDB" id="2200281at2"/>
<accession>A0A429ZFM9</accession>
<gene>
    <name evidence="1" type="ORF">CBF36_08735</name>
</gene>
<evidence type="ECO:0000313" key="1">
    <source>
        <dbReference type="EMBL" id="RST92444.1"/>
    </source>
</evidence>
<dbReference type="RefSeq" id="WP_125958072.1">
    <property type="nucleotide sequence ID" value="NZ_NGJT01000016.1"/>
</dbReference>
<comment type="caution">
    <text evidence="1">The sequence shown here is derived from an EMBL/GenBank/DDBJ whole genome shotgun (WGS) entry which is preliminary data.</text>
</comment>
<keyword evidence="2" id="KW-1185">Reference proteome</keyword>
<dbReference type="InterPro" id="IPR009057">
    <property type="entry name" value="Homeodomain-like_sf"/>
</dbReference>